<dbReference type="SUPFAM" id="SSF53850">
    <property type="entry name" value="Periplasmic binding protein-like II"/>
    <property type="match status" value="1"/>
</dbReference>
<dbReference type="PANTHER" id="PTHR30419:SF8">
    <property type="entry name" value="NITROGEN ASSIMILATION TRANSCRIPTIONAL ACTIVATOR-RELATED"/>
    <property type="match status" value="1"/>
</dbReference>
<dbReference type="InterPro" id="IPR050950">
    <property type="entry name" value="HTH-type_LysR_regulators"/>
</dbReference>
<dbReference type="GO" id="GO:0005829">
    <property type="term" value="C:cytosol"/>
    <property type="evidence" value="ECO:0007669"/>
    <property type="project" value="TreeGrafter"/>
</dbReference>
<reference evidence="2" key="2">
    <citation type="journal article" date="2021" name="PeerJ">
        <title>Extensive microbial diversity within the chicken gut microbiome revealed by metagenomics and culture.</title>
        <authorList>
            <person name="Gilroy R."/>
            <person name="Ravi A."/>
            <person name="Getino M."/>
            <person name="Pursley I."/>
            <person name="Horton D.L."/>
            <person name="Alikhan N.F."/>
            <person name="Baker D."/>
            <person name="Gharbi K."/>
            <person name="Hall N."/>
            <person name="Watson M."/>
            <person name="Adriaenssens E.M."/>
            <person name="Foster-Nyarko E."/>
            <person name="Jarju S."/>
            <person name="Secka A."/>
            <person name="Antonio M."/>
            <person name="Oren A."/>
            <person name="Chaudhuri R.R."/>
            <person name="La Ragione R."/>
            <person name="Hildebrand F."/>
            <person name="Pallen M.J."/>
        </authorList>
    </citation>
    <scope>NUCLEOTIDE SEQUENCE</scope>
    <source>
        <strain evidence="2">10532</strain>
    </source>
</reference>
<reference evidence="2" key="1">
    <citation type="submission" date="2020-10" db="EMBL/GenBank/DDBJ databases">
        <authorList>
            <person name="Gilroy R."/>
        </authorList>
    </citation>
    <scope>NUCLEOTIDE SEQUENCE</scope>
    <source>
        <strain evidence="2">10532</strain>
    </source>
</reference>
<evidence type="ECO:0000259" key="1">
    <source>
        <dbReference type="Pfam" id="PF03466"/>
    </source>
</evidence>
<dbReference type="EMBL" id="JADIMM010000002">
    <property type="protein sequence ID" value="MBO8456628.1"/>
    <property type="molecule type" value="Genomic_DNA"/>
</dbReference>
<gene>
    <name evidence="2" type="ORF">IAA81_00175</name>
</gene>
<dbReference type="Proteomes" id="UP000823638">
    <property type="component" value="Unassembled WGS sequence"/>
</dbReference>
<dbReference type="AlphaFoldDB" id="A0A9D9HML2"/>
<comment type="caution">
    <text evidence="2">The sequence shown here is derived from an EMBL/GenBank/DDBJ whole genome shotgun (WGS) entry which is preliminary data.</text>
</comment>
<dbReference type="CDD" id="cd05466">
    <property type="entry name" value="PBP2_LTTR_substrate"/>
    <property type="match status" value="1"/>
</dbReference>
<evidence type="ECO:0000313" key="2">
    <source>
        <dbReference type="EMBL" id="MBO8456628.1"/>
    </source>
</evidence>
<dbReference type="Pfam" id="PF03466">
    <property type="entry name" value="LysR_substrate"/>
    <property type="match status" value="1"/>
</dbReference>
<organism evidence="2 3">
    <name type="scientific">Candidatus Gallitreponema excrementavium</name>
    <dbReference type="NCBI Taxonomy" id="2840840"/>
    <lineage>
        <taxon>Bacteria</taxon>
        <taxon>Pseudomonadati</taxon>
        <taxon>Spirochaetota</taxon>
        <taxon>Spirochaetia</taxon>
        <taxon>Spirochaetales</taxon>
        <taxon>Candidatus Gallitreponema</taxon>
    </lineage>
</organism>
<accession>A0A9D9HML2</accession>
<evidence type="ECO:0000313" key="3">
    <source>
        <dbReference type="Proteomes" id="UP000823638"/>
    </source>
</evidence>
<proteinExistence type="predicted"/>
<feature type="domain" description="LysR substrate-binding" evidence="1">
    <location>
        <begin position="2"/>
        <end position="120"/>
    </location>
</feature>
<dbReference type="Gene3D" id="3.40.190.290">
    <property type="match status" value="1"/>
</dbReference>
<protein>
    <submittedName>
        <fullName evidence="2">LysR family transcriptional regulator substrate-binding protein</fullName>
    </submittedName>
</protein>
<name>A0A9D9HML2_9SPIR</name>
<dbReference type="GO" id="GO:0006355">
    <property type="term" value="P:regulation of DNA-templated transcription"/>
    <property type="evidence" value="ECO:0007669"/>
    <property type="project" value="TreeGrafter"/>
</dbReference>
<dbReference type="PANTHER" id="PTHR30419">
    <property type="entry name" value="HTH-TYPE TRANSCRIPTIONAL REGULATOR YBHD"/>
    <property type="match status" value="1"/>
</dbReference>
<sequence>MRKDSPLAGNKEIKAKDLWDKPLILSAQKSDDTMIFRWLEKDISQLNIAATYNLLFNASIMVEEGLGYAVCFDKIINVGETSSLCFKPLNPVIKSEAIIIWKRYQVFSKAAQYFLNELTEICNKEGK</sequence>
<dbReference type="InterPro" id="IPR005119">
    <property type="entry name" value="LysR_subst-bd"/>
</dbReference>